<reference evidence="1" key="1">
    <citation type="submission" date="2021-06" db="EMBL/GenBank/DDBJ databases">
        <authorList>
            <person name="Kallberg Y."/>
            <person name="Tangrot J."/>
            <person name="Rosling A."/>
        </authorList>
    </citation>
    <scope>NUCLEOTIDE SEQUENCE</scope>
    <source>
        <strain evidence="1">MA461A</strain>
    </source>
</reference>
<evidence type="ECO:0000313" key="2">
    <source>
        <dbReference type="Proteomes" id="UP000789920"/>
    </source>
</evidence>
<dbReference type="Proteomes" id="UP000789920">
    <property type="component" value="Unassembled WGS sequence"/>
</dbReference>
<proteinExistence type="predicted"/>
<feature type="non-terminal residue" evidence="1">
    <location>
        <position position="256"/>
    </location>
</feature>
<name>A0ACA9LZ37_9GLOM</name>
<dbReference type="EMBL" id="CAJVQC010005697">
    <property type="protein sequence ID" value="CAG8557572.1"/>
    <property type="molecule type" value="Genomic_DNA"/>
</dbReference>
<organism evidence="1 2">
    <name type="scientific">Racocetra persica</name>
    <dbReference type="NCBI Taxonomy" id="160502"/>
    <lineage>
        <taxon>Eukaryota</taxon>
        <taxon>Fungi</taxon>
        <taxon>Fungi incertae sedis</taxon>
        <taxon>Mucoromycota</taxon>
        <taxon>Glomeromycotina</taxon>
        <taxon>Glomeromycetes</taxon>
        <taxon>Diversisporales</taxon>
        <taxon>Gigasporaceae</taxon>
        <taxon>Racocetra</taxon>
    </lineage>
</organism>
<accession>A0ACA9LZ37</accession>
<evidence type="ECO:0000313" key="1">
    <source>
        <dbReference type="EMBL" id="CAG8557572.1"/>
    </source>
</evidence>
<keyword evidence="2" id="KW-1185">Reference proteome</keyword>
<sequence>MNNLTPPRTHITTACSLCKRLKKRCVTDDSYEKCRTCVLRNHECSFSKSYQKRGPKPKPVQIPLSQSLNTKFPSETAKPALSNKCATCYKQKKKCTYNGMAGESKCERCKKRKINCLFQCVECKANISKENPFSRCIDCKVITKDPPDNVPVNYHIVTDVEARKLYLRHSNCNHKIEITPDTMIKSYKAVDPTFQTTTITTNDEPENSNYHSQKYHDSHIDVLNNFTAATFNDSQPVSMIDNFYFNLMNLLNMTAQ</sequence>
<protein>
    <submittedName>
        <fullName evidence="1">12556_t:CDS:1</fullName>
    </submittedName>
</protein>
<gene>
    <name evidence="1" type="ORF">RPERSI_LOCUS4223</name>
</gene>
<comment type="caution">
    <text evidence="1">The sequence shown here is derived from an EMBL/GenBank/DDBJ whole genome shotgun (WGS) entry which is preliminary data.</text>
</comment>